<organism evidence="10 11">
    <name type="scientific">Latilactobacillus fuchuensis DSM 14340 = JCM 11249</name>
    <dbReference type="NCBI Taxonomy" id="1423747"/>
    <lineage>
        <taxon>Bacteria</taxon>
        <taxon>Bacillati</taxon>
        <taxon>Bacillota</taxon>
        <taxon>Bacilli</taxon>
        <taxon>Lactobacillales</taxon>
        <taxon>Lactobacillaceae</taxon>
        <taxon>Latilactobacillus</taxon>
    </lineage>
</organism>
<evidence type="ECO:0000256" key="8">
    <source>
        <dbReference type="SAM" id="SignalP"/>
    </source>
</evidence>
<dbReference type="PROSITE" id="PS50847">
    <property type="entry name" value="GRAM_POS_ANCHORING"/>
    <property type="match status" value="1"/>
</dbReference>
<name>A0A0R1RZE1_9LACO</name>
<evidence type="ECO:0000256" key="7">
    <source>
        <dbReference type="SAM" id="Phobius"/>
    </source>
</evidence>
<dbReference type="Pfam" id="PF06458">
    <property type="entry name" value="MucBP"/>
    <property type="match status" value="18"/>
</dbReference>
<evidence type="ECO:0000256" key="1">
    <source>
        <dbReference type="ARBA" id="ARBA00022512"/>
    </source>
</evidence>
<feature type="compositionally biased region" description="Polar residues" evidence="6">
    <location>
        <begin position="1629"/>
        <end position="1638"/>
    </location>
</feature>
<dbReference type="OrthoDB" id="2307220at2"/>
<evidence type="ECO:0000256" key="6">
    <source>
        <dbReference type="SAM" id="MobiDB-lite"/>
    </source>
</evidence>
<sequence>MFMKKFVKGVSVLAALAMVNPATIVSATTATGQPQSDVTQNTNETATTVKPIDRMHYMNNIFATSPSYYIAYSGRGNLDLRLYSSEHTQYLARMYIVMSKGLTVDGGLAAMQVALANYRNAVTIHANGDNDGTLSIQQLANTADGREVYEISPGIDNYVIDGQNTAELPMTIPIRSADKSSGLTEILMNAMTKEDMTQDVLFAGSGDGQNVIFDNDSSYPQTAAQNVGIIGPDDQYVHGMANRSYQKKMVFFTPKVTDHYQVIDPSVINKITQKPVIKETIPSTTGDAGTTYSRVGLVDTLEALKLDSSVYDEKSLAIDQGDLKDTSVILTPLNSFTNNSEVPLNGQTYTITVKRFAKDVTVKYVDQDGKAITDANGDTTETLTGDVGDDYQSVHKDIAGYTATVGEDNQTGKFTDTPQMITYHYTKIPVPAKNITVNYEDAEGNQLATSETLTGNVDDPYATVKKEIMGYAFKKVANDNATGTFSEAAQTVTYVYAKIGKDVTVNYVDADGKKLAESKTLSGNVGDKVNAEEAKVAGYAMIKTNATADDVFTDDAQIITYHYAKIGKDVTVNYVDVAGKELATSKTLSSNVGDKVNSEAVKVDGYAMVKTNATADDVFTDDAQTITYHYAKIGKDVTVNYVDADGKELATSKTLSGNVGDKVNAEEAKVAGYAMVKTNATADDVFTDKAQTITYHYAKIGKDVTVNYEDESGNKIAESKTFTGNVGDSYTAVKRDVSGYVFKKVTGNETGTLGETAQTVTYVYAQIGKAVTVNYVNADGKQLANSEEFTGNVGEAYHAVQKDFDGYHFKRVEGNPDGLLTDQRQTVTYHYAKPAADVTVKYIYTKGSMNGQVQIPLADSVVKQGDIGDSYTTDDPQFAGYHLSSIKGAEATGNFTSKAQTVIYYYAKDPVKAADWTINYVDEAGKPLADSKVLSGNIDDFFSVLNDGLLKQIEGYFPYDSTGALGVNLTADPQTTTLIYKKLGAVTVNYEDESGKSIADSETLTGKVLGDKYQTKQKEISGYTFKVVSGGDETGMFLDKDITVTYVYTKDPVPAKPVTVNYQDASGKQLAGSETFTGNVDDPYTAVKKDITGYILKKVTGNETGTLSDTAQTVTYVYAKIGKDVTVNYVDAAGKKIAESKTLSGNVGDKVNAEEAKIDGYAMVKTNATADDVFTDDVQTITYHYVKKADNVTVKYVDESGNEIAPAKALTGNVGAAYQAVQASIDGYTYKQVTDNVKGTFTDKPQTVTYVYTKNPVAGANVTVNYQDEAGNQIADSQILTGNVGAAYQAVQASITGYTYKQVIGQPTGTFSNAAQTVTYVYTKNPVVGANVTVNYQDEAGKQLAASAILTGNIDTSYHAVQATITGYHYKTVTGAPDGRFTANAQTVTYVYTKDADKPVKIVNQTVKYVDENGQTIAGTEILTGNIGTPYHAIQKAVAGYSYKSVTGAPTGNFTTDAPTVTYIYTKDPVQGANVTVNYQNEAGKQIANPATLSGNVGAGYQAVQTPIDGYTFKQVIGTPTGTFSNAAQTVTYVYTKNPVQAGNVTVNYQDEAGNQLAKSATLTGNIGDNYQAVQLAVDGYTFQKVIGNPNGTLTDAAQSVTYVYAKTVTKPEASTTPIEQPKQPVKQPKTTTDQTPSEKVAPAAKTTKVADDRQKLPQTGVKQANGLLAVVGALLIAIVGMAFKKRKN</sequence>
<keyword evidence="3 8" id="KW-0732">Signal</keyword>
<proteinExistence type="predicted"/>
<feature type="chain" id="PRO_5006410238" description="Gram-positive cocci surface proteins LPxTG domain-containing protein" evidence="8">
    <location>
        <begin position="28"/>
        <end position="1689"/>
    </location>
</feature>
<dbReference type="InterPro" id="IPR019931">
    <property type="entry name" value="LPXTG_anchor"/>
</dbReference>
<dbReference type="Gene3D" id="3.10.20.320">
    <property type="entry name" value="Putative peptidoglycan bound protein (lpxtg motif)"/>
    <property type="match status" value="18"/>
</dbReference>
<keyword evidence="4" id="KW-0677">Repeat</keyword>
<keyword evidence="5" id="KW-0572">Peptidoglycan-anchor</keyword>
<feature type="transmembrane region" description="Helical" evidence="7">
    <location>
        <begin position="1665"/>
        <end position="1684"/>
    </location>
</feature>
<keyword evidence="7" id="KW-1133">Transmembrane helix</keyword>
<evidence type="ECO:0000256" key="3">
    <source>
        <dbReference type="ARBA" id="ARBA00022729"/>
    </source>
</evidence>
<evidence type="ECO:0000313" key="10">
    <source>
        <dbReference type="EMBL" id="KRL58728.1"/>
    </source>
</evidence>
<evidence type="ECO:0000259" key="9">
    <source>
        <dbReference type="PROSITE" id="PS50847"/>
    </source>
</evidence>
<feature type="signal peptide" evidence="8">
    <location>
        <begin position="1"/>
        <end position="27"/>
    </location>
</feature>
<comment type="caution">
    <text evidence="10">The sequence shown here is derived from an EMBL/GenBank/DDBJ whole genome shotgun (WGS) entry which is preliminary data.</text>
</comment>
<dbReference type="Pfam" id="PF00746">
    <property type="entry name" value="Gram_pos_anchor"/>
    <property type="match status" value="1"/>
</dbReference>
<feature type="region of interest" description="Disordered" evidence="6">
    <location>
        <begin position="1612"/>
        <end position="1655"/>
    </location>
</feature>
<keyword evidence="7" id="KW-0472">Membrane</keyword>
<protein>
    <recommendedName>
        <fullName evidence="9">Gram-positive cocci surface proteins LPxTG domain-containing protein</fullName>
    </recommendedName>
</protein>
<evidence type="ECO:0000256" key="4">
    <source>
        <dbReference type="ARBA" id="ARBA00022737"/>
    </source>
</evidence>
<dbReference type="EMBL" id="AZEX01000064">
    <property type="protein sequence ID" value="KRL58728.1"/>
    <property type="molecule type" value="Genomic_DNA"/>
</dbReference>
<dbReference type="STRING" id="1423747.FC69_GL000158"/>
<keyword evidence="7" id="KW-0812">Transmembrane</keyword>
<accession>A0A0R1RZE1</accession>
<dbReference type="InterPro" id="IPR009459">
    <property type="entry name" value="MucBP_dom"/>
</dbReference>
<reference evidence="10 11" key="1">
    <citation type="journal article" date="2015" name="Genome Announc.">
        <title>Expanding the biotechnology potential of lactobacilli through comparative genomics of 213 strains and associated genera.</title>
        <authorList>
            <person name="Sun Z."/>
            <person name="Harris H.M."/>
            <person name="McCann A."/>
            <person name="Guo C."/>
            <person name="Argimon S."/>
            <person name="Zhang W."/>
            <person name="Yang X."/>
            <person name="Jeffery I.B."/>
            <person name="Cooney J.C."/>
            <person name="Kagawa T.F."/>
            <person name="Liu W."/>
            <person name="Song Y."/>
            <person name="Salvetti E."/>
            <person name="Wrobel A."/>
            <person name="Rasinkangas P."/>
            <person name="Parkhill J."/>
            <person name="Rea M.C."/>
            <person name="O'Sullivan O."/>
            <person name="Ritari J."/>
            <person name="Douillard F.P."/>
            <person name="Paul Ross R."/>
            <person name="Yang R."/>
            <person name="Briner A.E."/>
            <person name="Felis G.E."/>
            <person name="de Vos W.M."/>
            <person name="Barrangou R."/>
            <person name="Klaenhammer T.R."/>
            <person name="Caufield P.W."/>
            <person name="Cui Y."/>
            <person name="Zhang H."/>
            <person name="O'Toole P.W."/>
        </authorList>
    </citation>
    <scope>NUCLEOTIDE SEQUENCE [LARGE SCALE GENOMIC DNA]</scope>
    <source>
        <strain evidence="10 11">DSM 14340</strain>
    </source>
</reference>
<keyword evidence="2" id="KW-0964">Secreted</keyword>
<keyword evidence="1" id="KW-0134">Cell wall</keyword>
<dbReference type="eggNOG" id="COG4932">
    <property type="taxonomic scope" value="Bacteria"/>
</dbReference>
<dbReference type="Proteomes" id="UP000051264">
    <property type="component" value="Unassembled WGS sequence"/>
</dbReference>
<evidence type="ECO:0000313" key="11">
    <source>
        <dbReference type="Proteomes" id="UP000051264"/>
    </source>
</evidence>
<gene>
    <name evidence="10" type="ORF">FC69_GL000158</name>
</gene>
<evidence type="ECO:0000256" key="2">
    <source>
        <dbReference type="ARBA" id="ARBA00022525"/>
    </source>
</evidence>
<evidence type="ECO:0000256" key="5">
    <source>
        <dbReference type="ARBA" id="ARBA00023088"/>
    </source>
</evidence>
<feature type="domain" description="Gram-positive cocci surface proteins LPxTG" evidence="9">
    <location>
        <begin position="1657"/>
        <end position="1689"/>
    </location>
</feature>
<dbReference type="NCBIfam" id="TIGR01167">
    <property type="entry name" value="LPXTG_anchor"/>
    <property type="match status" value="1"/>
</dbReference>
<dbReference type="PATRIC" id="fig|1423747.3.peg.164"/>